<evidence type="ECO:0000313" key="2">
    <source>
        <dbReference type="EMBL" id="CAD6447120.1"/>
    </source>
</evidence>
<feature type="compositionally biased region" description="Polar residues" evidence="1">
    <location>
        <begin position="41"/>
        <end position="51"/>
    </location>
</feature>
<sequence length="171" mass="19151">MPGDERDFSSKKVHTSKSDSRIVLDESKPPSSSEDLIMSDENWSYENQTEDSLMCDESYSTNTNSSTKTSYHPSSEPEPSASSSGKRFVPAPRRYHGILDPREAADDAVFFARANRRYLQGIENVFRENERKAREYLSATAQRTKAVSKTKARAASSPALNGKKINFVAIF</sequence>
<feature type="compositionally biased region" description="Basic and acidic residues" evidence="1">
    <location>
        <begin position="1"/>
        <end position="28"/>
    </location>
</feature>
<evidence type="ECO:0000256" key="1">
    <source>
        <dbReference type="SAM" id="MobiDB-lite"/>
    </source>
</evidence>
<keyword evidence="3" id="KW-1185">Reference proteome</keyword>
<feature type="compositionally biased region" description="Low complexity" evidence="1">
    <location>
        <begin position="58"/>
        <end position="84"/>
    </location>
</feature>
<reference evidence="2" key="1">
    <citation type="submission" date="2020-10" db="EMBL/GenBank/DDBJ databases">
        <authorList>
            <person name="Kusch S."/>
        </authorList>
    </citation>
    <scope>NUCLEOTIDE SEQUENCE</scope>
    <source>
        <strain evidence="2">SwB9</strain>
    </source>
</reference>
<dbReference type="AlphaFoldDB" id="A0A8H2ZUS3"/>
<name>A0A8H2ZUS3_9HELO</name>
<gene>
    <name evidence="2" type="ORF">SCLTRI_LOCUS6912</name>
</gene>
<comment type="caution">
    <text evidence="2">The sequence shown here is derived from an EMBL/GenBank/DDBJ whole genome shotgun (WGS) entry which is preliminary data.</text>
</comment>
<dbReference type="EMBL" id="CAJHIA010000024">
    <property type="protein sequence ID" value="CAD6447120.1"/>
    <property type="molecule type" value="Genomic_DNA"/>
</dbReference>
<organism evidence="2 3">
    <name type="scientific">Sclerotinia trifoliorum</name>
    <dbReference type="NCBI Taxonomy" id="28548"/>
    <lineage>
        <taxon>Eukaryota</taxon>
        <taxon>Fungi</taxon>
        <taxon>Dikarya</taxon>
        <taxon>Ascomycota</taxon>
        <taxon>Pezizomycotina</taxon>
        <taxon>Leotiomycetes</taxon>
        <taxon>Helotiales</taxon>
        <taxon>Sclerotiniaceae</taxon>
        <taxon>Sclerotinia</taxon>
    </lineage>
</organism>
<protein>
    <submittedName>
        <fullName evidence="2">69680994-6d09-41bc-9a45-78e1e3d2f1f0-CDS</fullName>
    </submittedName>
</protein>
<dbReference type="OrthoDB" id="3552478at2759"/>
<proteinExistence type="predicted"/>
<evidence type="ECO:0000313" key="3">
    <source>
        <dbReference type="Proteomes" id="UP000624404"/>
    </source>
</evidence>
<feature type="region of interest" description="Disordered" evidence="1">
    <location>
        <begin position="1"/>
        <end position="89"/>
    </location>
</feature>
<accession>A0A8H2ZUS3</accession>
<dbReference type="Proteomes" id="UP000624404">
    <property type="component" value="Unassembled WGS sequence"/>
</dbReference>